<sequence>MAQTFQQVHLNHAIPGLEKTFEITCSAGTDIWDKPPSTHSFNAPIIYQTTTVGSFKSARVTVSADWKDKYDQGGLCLVVQTADTTRWVKTGIEFLNGEPNVSTVAKDRWSDWSLQPLSSDPVQRATIEIEYANDGSLWVWLMSTNSQKLPLREVTWWGDIGKDTKCWVGVYAAKPAPHGEKDDLVVQFDGLSIRTG</sequence>
<dbReference type="InterPro" id="IPR009784">
    <property type="entry name" value="DUF1349"/>
</dbReference>
<evidence type="ECO:0000313" key="1">
    <source>
        <dbReference type="EMBL" id="KAJ8992523.1"/>
    </source>
</evidence>
<dbReference type="AlphaFoldDB" id="A0AAN6EWC3"/>
<reference evidence="1" key="1">
    <citation type="submission" date="2023-01" db="EMBL/GenBank/DDBJ databases">
        <title>Exophiala dermititidis isolated from Cystic Fibrosis Patient.</title>
        <authorList>
            <person name="Kurbessoian T."/>
            <person name="Crocker A."/>
            <person name="Murante D."/>
            <person name="Hogan D.A."/>
            <person name="Stajich J.E."/>
        </authorList>
    </citation>
    <scope>NUCLEOTIDE SEQUENCE</scope>
    <source>
        <strain evidence="1">Ex8</strain>
    </source>
</reference>
<dbReference type="PANTHER" id="PTHR35332">
    <property type="entry name" value="REGULATION OF ENOLASE PROTEIN 1"/>
    <property type="match status" value="1"/>
</dbReference>
<dbReference type="SUPFAM" id="SSF49899">
    <property type="entry name" value="Concanavalin A-like lectins/glucanases"/>
    <property type="match status" value="1"/>
</dbReference>
<organism evidence="1 2">
    <name type="scientific">Exophiala dermatitidis</name>
    <name type="common">Black yeast-like fungus</name>
    <name type="synonym">Wangiella dermatitidis</name>
    <dbReference type="NCBI Taxonomy" id="5970"/>
    <lineage>
        <taxon>Eukaryota</taxon>
        <taxon>Fungi</taxon>
        <taxon>Dikarya</taxon>
        <taxon>Ascomycota</taxon>
        <taxon>Pezizomycotina</taxon>
        <taxon>Eurotiomycetes</taxon>
        <taxon>Chaetothyriomycetidae</taxon>
        <taxon>Chaetothyriales</taxon>
        <taxon>Herpotrichiellaceae</taxon>
        <taxon>Exophiala</taxon>
    </lineage>
</organism>
<accession>A0AAN6EWC3</accession>
<protein>
    <submittedName>
        <fullName evidence="1">Uncharacterized protein</fullName>
    </submittedName>
</protein>
<dbReference type="PANTHER" id="PTHR35332:SF2">
    <property type="entry name" value="REGULATION OF ENOLASE PROTEIN 1"/>
    <property type="match status" value="1"/>
</dbReference>
<dbReference type="Proteomes" id="UP001161757">
    <property type="component" value="Unassembled WGS sequence"/>
</dbReference>
<evidence type="ECO:0000313" key="2">
    <source>
        <dbReference type="Proteomes" id="UP001161757"/>
    </source>
</evidence>
<dbReference type="Gene3D" id="2.60.120.200">
    <property type="match status" value="1"/>
</dbReference>
<dbReference type="Pfam" id="PF07081">
    <property type="entry name" value="DUF1349"/>
    <property type="match status" value="1"/>
</dbReference>
<dbReference type="InterPro" id="IPR013320">
    <property type="entry name" value="ConA-like_dom_sf"/>
</dbReference>
<name>A0AAN6EWC3_EXODE</name>
<gene>
    <name evidence="1" type="ORF">HRR80_003622</name>
</gene>
<dbReference type="EMBL" id="JAJGCB010000005">
    <property type="protein sequence ID" value="KAJ8992523.1"/>
    <property type="molecule type" value="Genomic_DNA"/>
</dbReference>
<proteinExistence type="predicted"/>
<comment type="caution">
    <text evidence="1">The sequence shown here is derived from an EMBL/GenBank/DDBJ whole genome shotgun (WGS) entry which is preliminary data.</text>
</comment>